<protein>
    <recommendedName>
        <fullName evidence="5">Holin-X, holin superfamily III</fullName>
    </recommendedName>
</protein>
<evidence type="ECO:0000313" key="3">
    <source>
        <dbReference type="EMBL" id="SNY64434.1"/>
    </source>
</evidence>
<evidence type="ECO:0000313" key="4">
    <source>
        <dbReference type="Proteomes" id="UP000219612"/>
    </source>
</evidence>
<sequence>MFDASHTGTTGSNIATSYLSLASGRIPTATTHRRLPVFRYGHPQLGPSCPCLTRSWGEFRGVQLRRTGVSVRRTPPPNRETAAQGDQSLSATSGSPRVASGRRYWFAPWRKRGIPTSAIYVQDAGLPLGSASERKPEAPVCSLVGDRAAKPPSWPPLLALPPVAGPSPSPDRGPAWLLALLDFVERAAGRATSLREHVTIVLVYTASFLLIAGVVVTGAVVVLIKMMSIGSWPGMTTIAVVIAASGGTVFARRTMKDAAAPRSNATAGVSRSDSDAAGPSPDDVSGS</sequence>
<evidence type="ECO:0000256" key="2">
    <source>
        <dbReference type="SAM" id="Phobius"/>
    </source>
</evidence>
<keyword evidence="2" id="KW-0472">Membrane</keyword>
<organism evidence="3 4">
    <name type="scientific">Paractinoplanes atraurantiacus</name>
    <dbReference type="NCBI Taxonomy" id="1036182"/>
    <lineage>
        <taxon>Bacteria</taxon>
        <taxon>Bacillati</taxon>
        <taxon>Actinomycetota</taxon>
        <taxon>Actinomycetes</taxon>
        <taxon>Micromonosporales</taxon>
        <taxon>Micromonosporaceae</taxon>
        <taxon>Paractinoplanes</taxon>
    </lineage>
</organism>
<feature type="transmembrane region" description="Helical" evidence="2">
    <location>
        <begin position="230"/>
        <end position="251"/>
    </location>
</feature>
<evidence type="ECO:0008006" key="5">
    <source>
        <dbReference type="Google" id="ProtNLM"/>
    </source>
</evidence>
<feature type="region of interest" description="Disordered" evidence="1">
    <location>
        <begin position="257"/>
        <end position="287"/>
    </location>
</feature>
<keyword evidence="2" id="KW-0812">Transmembrane</keyword>
<accession>A0A285JVT9</accession>
<dbReference type="AlphaFoldDB" id="A0A285JVT9"/>
<name>A0A285JVT9_9ACTN</name>
<proteinExistence type="predicted"/>
<dbReference type="Proteomes" id="UP000219612">
    <property type="component" value="Unassembled WGS sequence"/>
</dbReference>
<dbReference type="EMBL" id="OBDY01000026">
    <property type="protein sequence ID" value="SNY64434.1"/>
    <property type="molecule type" value="Genomic_DNA"/>
</dbReference>
<evidence type="ECO:0000256" key="1">
    <source>
        <dbReference type="SAM" id="MobiDB-lite"/>
    </source>
</evidence>
<keyword evidence="4" id="KW-1185">Reference proteome</keyword>
<reference evidence="4" key="1">
    <citation type="submission" date="2017-09" db="EMBL/GenBank/DDBJ databases">
        <authorList>
            <person name="Varghese N."/>
            <person name="Submissions S."/>
        </authorList>
    </citation>
    <scope>NUCLEOTIDE SEQUENCE [LARGE SCALE GENOMIC DNA]</scope>
    <source>
        <strain evidence="4">CGMCC 4.6857</strain>
    </source>
</reference>
<feature type="transmembrane region" description="Helical" evidence="2">
    <location>
        <begin position="200"/>
        <end position="224"/>
    </location>
</feature>
<feature type="region of interest" description="Disordered" evidence="1">
    <location>
        <begin position="67"/>
        <end position="97"/>
    </location>
</feature>
<gene>
    <name evidence="3" type="ORF">SAMN05421748_126137</name>
</gene>
<feature type="compositionally biased region" description="Low complexity" evidence="1">
    <location>
        <begin position="275"/>
        <end position="287"/>
    </location>
</feature>
<feature type="compositionally biased region" description="Polar residues" evidence="1">
    <location>
        <begin position="84"/>
        <end position="95"/>
    </location>
</feature>
<keyword evidence="2" id="KW-1133">Transmembrane helix</keyword>